<proteinExistence type="inferred from homology"/>
<evidence type="ECO:0000259" key="7">
    <source>
        <dbReference type="Pfam" id="PF08340"/>
    </source>
</evidence>
<evidence type="ECO:0000256" key="2">
    <source>
        <dbReference type="ARBA" id="ARBA00022722"/>
    </source>
</evidence>
<evidence type="ECO:0000256" key="3">
    <source>
        <dbReference type="ARBA" id="ARBA00022759"/>
    </source>
</evidence>
<dbReference type="NCBIfam" id="TIGR00255">
    <property type="entry name" value="YicC/YloC family endoribonuclease"/>
    <property type="match status" value="1"/>
</dbReference>
<dbReference type="PANTHER" id="PTHR30636:SF3">
    <property type="entry name" value="UPF0701 PROTEIN YICC"/>
    <property type="match status" value="1"/>
</dbReference>
<comment type="similarity">
    <text evidence="5">Belongs to the YicC/YloC family.</text>
</comment>
<dbReference type="GO" id="GO:0016787">
    <property type="term" value="F:hydrolase activity"/>
    <property type="evidence" value="ECO:0007669"/>
    <property type="project" value="UniProtKB-KW"/>
</dbReference>
<protein>
    <recommendedName>
        <fullName evidence="9">YicC family protein</fullName>
    </recommendedName>
</protein>
<name>A0A645DIA7_9ZZZZ</name>
<accession>A0A645DIA7</accession>
<gene>
    <name evidence="8" type="ORF">SDC9_136154</name>
</gene>
<comment type="caution">
    <text evidence="8">The sequence shown here is derived from an EMBL/GenBank/DDBJ whole genome shotgun (WGS) entry which is preliminary data.</text>
</comment>
<evidence type="ECO:0000313" key="8">
    <source>
        <dbReference type="EMBL" id="MPM89046.1"/>
    </source>
</evidence>
<reference evidence="8" key="1">
    <citation type="submission" date="2019-08" db="EMBL/GenBank/DDBJ databases">
        <authorList>
            <person name="Kucharzyk K."/>
            <person name="Murdoch R.W."/>
            <person name="Higgins S."/>
            <person name="Loffler F."/>
        </authorList>
    </citation>
    <scope>NUCLEOTIDE SEQUENCE</scope>
</reference>
<dbReference type="Pfam" id="PF03755">
    <property type="entry name" value="YicC-like_N"/>
    <property type="match status" value="1"/>
</dbReference>
<keyword evidence="2" id="KW-0540">Nuclease</keyword>
<dbReference type="InterPro" id="IPR005229">
    <property type="entry name" value="YicC/YloC-like"/>
</dbReference>
<keyword evidence="4" id="KW-0378">Hydrolase</keyword>
<dbReference type="AlphaFoldDB" id="A0A645DIA7"/>
<dbReference type="Pfam" id="PF08340">
    <property type="entry name" value="YicC-like_C"/>
    <property type="match status" value="1"/>
</dbReference>
<sequence>MIKIMTGFSKSEAKAEGIKVTTEIKSLNGKGLELNFRMPKLIQHKEMEMREIFRNNISRGTVSININIETEEAEKPKFIINQEIATQCLNELNILKKNLKIKDTITLEHILRFSDKISYHETEFQEEVVLKLLSKTLQSGLKNLDNMKLKEGQNISKDIVKRMKNIQDWITKIEEISNNRIPQERERLRNKIAQLFESDEIDEHRLQMEIVLIADKIDISEETIRLASHFKFFNEAVQSKELAGRKINFLLQEIHREINTIGSKSNDALIAQHVVNAKEELERIREQIQNVE</sequence>
<dbReference type="InterPro" id="IPR013551">
    <property type="entry name" value="YicC-like_C"/>
</dbReference>
<feature type="domain" description="Endoribonuclease YicC-like C-terminal" evidence="7">
    <location>
        <begin position="173"/>
        <end position="292"/>
    </location>
</feature>
<dbReference type="InterPro" id="IPR013527">
    <property type="entry name" value="YicC-like_N"/>
</dbReference>
<evidence type="ECO:0000256" key="4">
    <source>
        <dbReference type="ARBA" id="ARBA00022801"/>
    </source>
</evidence>
<dbReference type="EMBL" id="VSSQ01036541">
    <property type="protein sequence ID" value="MPM89046.1"/>
    <property type="molecule type" value="Genomic_DNA"/>
</dbReference>
<evidence type="ECO:0000256" key="1">
    <source>
        <dbReference type="ARBA" id="ARBA00001968"/>
    </source>
</evidence>
<dbReference type="PANTHER" id="PTHR30636">
    <property type="entry name" value="UPF0701 PROTEIN YICC"/>
    <property type="match status" value="1"/>
</dbReference>
<keyword evidence="3" id="KW-0255">Endonuclease</keyword>
<organism evidence="8">
    <name type="scientific">bioreactor metagenome</name>
    <dbReference type="NCBI Taxonomy" id="1076179"/>
    <lineage>
        <taxon>unclassified sequences</taxon>
        <taxon>metagenomes</taxon>
        <taxon>ecological metagenomes</taxon>
    </lineage>
</organism>
<evidence type="ECO:0000259" key="6">
    <source>
        <dbReference type="Pfam" id="PF03755"/>
    </source>
</evidence>
<evidence type="ECO:0000256" key="5">
    <source>
        <dbReference type="ARBA" id="ARBA00035648"/>
    </source>
</evidence>
<evidence type="ECO:0008006" key="9">
    <source>
        <dbReference type="Google" id="ProtNLM"/>
    </source>
</evidence>
<dbReference type="GO" id="GO:0004521">
    <property type="term" value="F:RNA endonuclease activity"/>
    <property type="evidence" value="ECO:0007669"/>
    <property type="project" value="InterPro"/>
</dbReference>
<comment type="cofactor">
    <cofactor evidence="1">
        <name>a divalent metal cation</name>
        <dbReference type="ChEBI" id="CHEBI:60240"/>
    </cofactor>
</comment>
<feature type="domain" description="Endoribonuclease YicC-like N-terminal" evidence="6">
    <location>
        <begin position="3"/>
        <end position="156"/>
    </location>
</feature>